<evidence type="ECO:0000259" key="1">
    <source>
        <dbReference type="PROSITE" id="PS50175"/>
    </source>
</evidence>
<dbReference type="InterPro" id="IPR025157">
    <property type="entry name" value="Hemagglutinin_rpt"/>
</dbReference>
<comment type="caution">
    <text evidence="2">The sequence shown here is derived from an EMBL/GenBank/DDBJ whole genome shotgun (WGS) entry which is preliminary data.</text>
</comment>
<reference evidence="2 3" key="1">
    <citation type="submission" date="2015-08" db="EMBL/GenBank/DDBJ databases">
        <authorList>
            <person name="Varghese N."/>
        </authorList>
    </citation>
    <scope>NUCLEOTIDE SEQUENCE [LARGE SCALE GENOMIC DNA]</scope>
    <source>
        <strain evidence="2 3">DSM 18167</strain>
    </source>
</reference>
<dbReference type="NCBIfam" id="TIGR01901">
    <property type="entry name" value="adhes_NPXG"/>
    <property type="match status" value="1"/>
</dbReference>
<dbReference type="InterPro" id="IPR001995">
    <property type="entry name" value="Peptidase_A2_cat"/>
</dbReference>
<dbReference type="InterPro" id="IPR008638">
    <property type="entry name" value="FhaB/CdiA-like_TPS"/>
</dbReference>
<dbReference type="RefSeq" id="WP_055459967.1">
    <property type="nucleotide sequence ID" value="NZ_CYHC01000007.1"/>
</dbReference>
<dbReference type="InterPro" id="IPR011050">
    <property type="entry name" value="Pectin_lyase_fold/virulence"/>
</dbReference>
<dbReference type="Pfam" id="PF13332">
    <property type="entry name" value="Fil_haemagg_2"/>
    <property type="match status" value="4"/>
</dbReference>
<dbReference type="Gene3D" id="2.160.20.10">
    <property type="entry name" value="Single-stranded right-handed beta-helix, Pectin lyase-like"/>
    <property type="match status" value="1"/>
</dbReference>
<dbReference type="Pfam" id="PF05860">
    <property type="entry name" value="TPS"/>
    <property type="match status" value="1"/>
</dbReference>
<dbReference type="Proteomes" id="UP000182178">
    <property type="component" value="Unassembled WGS sequence"/>
</dbReference>
<gene>
    <name evidence="2" type="ORF">Ga0061061_10747</name>
</gene>
<dbReference type="SUPFAM" id="SSF51126">
    <property type="entry name" value="Pectin lyase-like"/>
    <property type="match status" value="1"/>
</dbReference>
<dbReference type="EMBL" id="CYHC01000007">
    <property type="protein sequence ID" value="CUA89238.1"/>
    <property type="molecule type" value="Genomic_DNA"/>
</dbReference>
<protein>
    <submittedName>
        <fullName evidence="2">Filamentous hemagglutinin family N-terminal domain</fullName>
    </submittedName>
</protein>
<dbReference type="InterPro" id="IPR012334">
    <property type="entry name" value="Pectin_lyas_fold"/>
</dbReference>
<keyword evidence="3" id="KW-1185">Reference proteome</keyword>
<feature type="domain" description="Peptidase A2" evidence="1">
    <location>
        <begin position="1893"/>
        <end position="1931"/>
    </location>
</feature>
<name>A0ABP2A8V8_9HYPH</name>
<organism evidence="2 3">
    <name type="scientific">Chelatococcus sambhunathii</name>
    <dbReference type="NCBI Taxonomy" id="363953"/>
    <lineage>
        <taxon>Bacteria</taxon>
        <taxon>Pseudomonadati</taxon>
        <taxon>Pseudomonadota</taxon>
        <taxon>Alphaproteobacteria</taxon>
        <taxon>Hyphomicrobiales</taxon>
        <taxon>Chelatococcaceae</taxon>
        <taxon>Chelatococcus</taxon>
    </lineage>
</organism>
<dbReference type="PROSITE" id="PS50175">
    <property type="entry name" value="ASP_PROT_RETROV"/>
    <property type="match status" value="1"/>
</dbReference>
<evidence type="ECO:0000313" key="2">
    <source>
        <dbReference type="EMBL" id="CUA89238.1"/>
    </source>
</evidence>
<sequence>MRPDYVSSRSSNAHKSPAGFRLSRIGASLVGRAGGLLAAVLVALQPLTAGLAEAQVITDPTAPIAFRPRVGVSPRGAPVVDITAPSLGGLSHNKFREYNVDTRGLILNNSGLGGTSVLGGEIGANPNLVGRRPASVILNEVTGTSSSLLNGPTEVFGAKADVIVANPNGVTCRSCAFLNTGRVTLSTGVPVPDYATGTVGFTVRRGTVSIEGTGVSAPDGALSRIDLVGRQLAIDGAVTASERVRLRAGAVHWDQQSDIATPLAGVDIPAVSGPAIRSSAAGTVSAGTISVLSRDLDLGVHLTGTLTAGAGDLVVRSLGDLSLAGAAAAGDLDLRAEGALSLAGDHAAAGRLTARGRDVTVAAGARLAANEHIVAEAIRSLDSRGTLAAGGAISLRSSGTLFAAGTASALGNVAIEADDVTIDGFVAAGRHISVSGLGRIRLDATGLAAETDVTVAAPDLTLGEGTAFSAPGRVTLAARETLTNATVLDYPDLALTVGKRFENRATGALVQDHLALTASEAIVNAGTLYGRLTATLASDVLTNEAGGVVYGPELTLAVAGEFTNLGRILSPRCLAIVAGDVTNTGGVIASDGALTLRSASYRAGSAASLLSAVTADLIVAGAFDNGGRAIGAESLALAAGSLANRAGASLAGGFVALAVTGDVDNAGVIEALGLVEAEIGGVLANAGRIESGGAIGIAAGGTIANSGTVKAAGDIFLAAAGLTNAAGAHVAGDNVTLALAGALVNAGIVDAAGALQLQAASLDSRGAAGSLAVLSGKTLTALVAGHLANRAHSVLQGLDGAAVQAATTDLDLTRAGGADRGSFNFGKDLALTLTGQGLTIGAGEQLIVDGSLALAVAGNLTVLGTIASRTFLGLASTGGSILVGRNNPGNPGGGVLFTRGDADIRAAGDLRNHASVIEALGDMAITVGGTVLNTRTDVGISNYDYVIPGGTDAYGNEKTQYETSGAATIQADGRLAISAGAVRNLASSIIAGTDLVITAGTVENLARTLTMTQTAIRKGVFYGPYVYAVGETPALFHAGGAFSANASGSFTNTGTVQSQTAQIKAPAITIGITDRNLPTAAPRLPDAAIDLAAYAGAVAAPKPVTVGDVTFLNGAPIPGGTDERSPGWILAEVGDVRGPITVFADPTTERRLIREALIEQTGRAVLDPSYRNPVEQQEALYQGTVDFLKANPDIRLGQALSDEQKARIAEPILWYEEKLIDGRPVLVPQLLLPEDRLGEWVKDAGGQLIAGDILLEGERVHNTGAILAENTLTITAGEFLNEQRAAWTAQGRYAWQELQSGGLIVADSLLITTERDLVNRGGVLVGNDSLALKAGGDIILEAQQIANSLFEGNKKRWTRIDTVEHAAGLVASGGDLTIAAGGNLVVAGSTVTAAEDATLAAAGEIVISSVVDVTDIAAGGRKGNVLRRSSFGYSKHEERNVASLVSAGGNLTVAAAGDVTVVASHLAAGEDLTVAAGAGADGREDASVRLLAGEDVRDTAYWKKTSGVGLHFGDGWMDVYRSKKVASTTAEVDNVASSLTAGGNVDISAKGDIDIVGSAIAAVEEARLAAGRDVTIAPGMEAESSTYSRKVSGVGIGVSAGNGSASLSIGAHRDSLYQTHEKTVAEASLIQGGSGVVITAGRDVTAIAADIVSGGDIAVTAGRDLALLAATEVERELEIRKQSFVGLKAEVSQNVSGALEQLKGAASTFNSGYGNDAYKAIGMASGIMQGVDAALQLSNPTLSGSITAGASSSTSRQWAYGETARPTTLTAAGDLTLTAGRDMHLQGTHAIAGQDLILDVGRDLLVESAQSGYGSFQSSSSKSFGVGLQASFSLGAPEGSRGSLGIGASGSVAHARDQMSGFQNLNAVLHAGDTLVVVTGRDATFAGAGASGTDVLLDVGGDLTVASRQDVGHGASRSSNIGGSVVIGLGSSPSSVSVSGGLGKGSSDHGWVNDQTAIVAREMLDARVEGHTQIDGAVIASLAGDLTLDTGTLGFSDIHDHDRGSSWSVQAGFNSNAVGGVLKGASVSGHVAEYEREQETRATVGDGEIIIRDAENQTQDVAALNRDLDKAQEITRDERSGVEFYASTSAVEEIGSGFQGIRQNLENTANSLARFDRTVAEAASTVDLAGKTLIEAAQAVTEGLLGRSQLGPESARRIGDVLDALASKNLSLDAVLSCGGGKQGFNLFELLVPSAYAQASGCTYVGADNKEYQLTAEEREKCLQILAGTLQKQLDEAAASGKPLKETLGISDVAAYMRKLDQQLGVGDKPLSEVVGLGAELVNELTRAAVYKAGGAEALEAYDTVAWAFATGAALAKEQFDAWATSFGKENGYTDQQIADLKYVGAAVLAIGQAAVGSHGRTISFTRDTASSAYANMRGNGGHAMRHLIDEGIIPNSGSLVSRKEIFELKTSSILTDPTMTFDWRLGGTATKAFVGKLDDKPVVMFVAKEGPYQGNVLSAIVPDANQIAQWGIR</sequence>
<proteinExistence type="predicted"/>
<accession>A0ABP2A8V8</accession>
<evidence type="ECO:0000313" key="3">
    <source>
        <dbReference type="Proteomes" id="UP000182178"/>
    </source>
</evidence>
<dbReference type="SMART" id="SM00912">
    <property type="entry name" value="Haemagg_act"/>
    <property type="match status" value="1"/>
</dbReference>